<dbReference type="Pfam" id="PF00465">
    <property type="entry name" value="Fe-ADH"/>
    <property type="match status" value="1"/>
</dbReference>
<dbReference type="PANTHER" id="PTHR43633">
    <property type="entry name" value="ALCOHOL DEHYDROGENASE YQHD"/>
    <property type="match status" value="1"/>
</dbReference>
<keyword evidence="1" id="KW-0560">Oxidoreductase</keyword>
<evidence type="ECO:0000259" key="3">
    <source>
        <dbReference type="Pfam" id="PF25137"/>
    </source>
</evidence>
<dbReference type="RefSeq" id="WP_058118344.1">
    <property type="nucleotide sequence ID" value="NZ_CP011307.1"/>
</dbReference>
<dbReference type="GO" id="GO:1990362">
    <property type="term" value="F:butanol dehydrogenase (NAD+) activity"/>
    <property type="evidence" value="ECO:0007669"/>
    <property type="project" value="InterPro"/>
</dbReference>
<dbReference type="EMBL" id="CP011307">
    <property type="protein sequence ID" value="ALP95121.1"/>
    <property type="molecule type" value="Genomic_DNA"/>
</dbReference>
<feature type="domain" description="Fe-containing alcohol dehydrogenase-like C-terminal" evidence="3">
    <location>
        <begin position="196"/>
        <end position="344"/>
    </location>
</feature>
<dbReference type="InterPro" id="IPR044731">
    <property type="entry name" value="BDH-like"/>
</dbReference>
<dbReference type="GO" id="GO:0005829">
    <property type="term" value="C:cytosol"/>
    <property type="evidence" value="ECO:0007669"/>
    <property type="project" value="TreeGrafter"/>
</dbReference>
<dbReference type="GO" id="GO:0008106">
    <property type="term" value="F:alcohol dehydrogenase (NADP+) activity"/>
    <property type="evidence" value="ECO:0007669"/>
    <property type="project" value="TreeGrafter"/>
</dbReference>
<evidence type="ECO:0000259" key="2">
    <source>
        <dbReference type="Pfam" id="PF00465"/>
    </source>
</evidence>
<dbReference type="GO" id="GO:0046872">
    <property type="term" value="F:metal ion binding"/>
    <property type="evidence" value="ECO:0007669"/>
    <property type="project" value="InterPro"/>
</dbReference>
<name>A0A0S2W6Y3_9FIRM</name>
<protein>
    <submittedName>
        <fullName evidence="4">Iron-containing alcohol dehydrogenase</fullName>
    </submittedName>
</protein>
<sequence>MTFQYHNPIQFHFGPDTLEKTPELCKGQKVLLVYGGDSLKKNGVYDRVTGLLRQHDISYVDYGGQTAATWQQILDGIDLAHREQVTAVIEMGGASAMDTGKAIAFGAVHDHLEDYIEGKAQSDGRHLLNIIIPTYPSTGSEADSVCDIIEYKGYGVELFGAWPDYCLMDPGTTLSLDRKSTAYSVWVCFIQASAWFVGNHENDIARGFAKVVLQTLLGSYEKLMDDPNDERARANVMWASCVNTMGVFRSGVDQFYPWTLYSVGYIPRVAHHVSYREALTIAYPHWLRGIAKYHAEDIHALFTEVFGIDDKLNTGDVIEAGCAKLNALLEKSGIPMSLAAHGACPDRKYILGALTKEDFGEFSVEEMYQMVSACYQQK</sequence>
<keyword evidence="5" id="KW-1185">Reference proteome</keyword>
<evidence type="ECO:0000313" key="4">
    <source>
        <dbReference type="EMBL" id="ALP95121.1"/>
    </source>
</evidence>
<evidence type="ECO:0000313" key="5">
    <source>
        <dbReference type="Proteomes" id="UP000064844"/>
    </source>
</evidence>
<feature type="domain" description="Alcohol dehydrogenase iron-type/glycerol dehydrogenase GldA" evidence="2">
    <location>
        <begin position="9"/>
        <end position="170"/>
    </location>
</feature>
<dbReference type="GO" id="GO:1990002">
    <property type="term" value="F:methylglyoxal reductase (NADPH) (acetol producing) activity"/>
    <property type="evidence" value="ECO:0007669"/>
    <property type="project" value="TreeGrafter"/>
</dbReference>
<dbReference type="STRING" id="1297617.IB211_02730c"/>
<dbReference type="Pfam" id="PF25137">
    <property type="entry name" value="ADH_Fe_C"/>
    <property type="match status" value="1"/>
</dbReference>
<organism evidence="4 5">
    <name type="scientific">Intestinimonas butyriciproducens</name>
    <dbReference type="NCBI Taxonomy" id="1297617"/>
    <lineage>
        <taxon>Bacteria</taxon>
        <taxon>Bacillati</taxon>
        <taxon>Bacillota</taxon>
        <taxon>Clostridia</taxon>
        <taxon>Eubacteriales</taxon>
        <taxon>Intestinimonas</taxon>
    </lineage>
</organism>
<reference evidence="5" key="2">
    <citation type="submission" date="2015-04" db="EMBL/GenBank/DDBJ databases">
        <title>A butyrogenic pathway from the amino acid lysine in a human gut commensal.</title>
        <authorList>
            <person name="de Vos W.M."/>
            <person name="Bui N.T.P."/>
            <person name="Plugge C.M."/>
            <person name="Ritari J."/>
        </authorList>
    </citation>
    <scope>NUCLEOTIDE SEQUENCE [LARGE SCALE GENOMIC DNA]</scope>
    <source>
        <strain evidence="5">AF211</strain>
    </source>
</reference>
<gene>
    <name evidence="4" type="ORF">IB211_02730c</name>
</gene>
<dbReference type="Gene3D" id="3.40.50.1970">
    <property type="match status" value="1"/>
</dbReference>
<dbReference type="Gene3D" id="1.20.1090.10">
    <property type="entry name" value="Dehydroquinate synthase-like - alpha domain"/>
    <property type="match status" value="1"/>
</dbReference>
<dbReference type="eggNOG" id="COG1979">
    <property type="taxonomic scope" value="Bacteria"/>
</dbReference>
<reference evidence="4 5" key="1">
    <citation type="journal article" date="2015" name="Nat. Commun.">
        <title>Production of butyrate from lysine and the Amadori product fructoselysine by a human gut commensal.</title>
        <authorList>
            <person name="Bui T.P."/>
            <person name="Ritari J."/>
            <person name="Boeren S."/>
            <person name="de Waard P."/>
            <person name="Plugge C.M."/>
            <person name="de Vos W.M."/>
        </authorList>
    </citation>
    <scope>NUCLEOTIDE SEQUENCE [LARGE SCALE GENOMIC DNA]</scope>
    <source>
        <strain evidence="4 5">AF211</strain>
    </source>
</reference>
<dbReference type="PANTHER" id="PTHR43633:SF1">
    <property type="entry name" value="ALCOHOL DEHYDROGENASE YQHD"/>
    <property type="match status" value="1"/>
</dbReference>
<dbReference type="SUPFAM" id="SSF56796">
    <property type="entry name" value="Dehydroquinate synthase-like"/>
    <property type="match status" value="1"/>
</dbReference>
<dbReference type="InterPro" id="IPR001670">
    <property type="entry name" value="ADH_Fe/GldA"/>
</dbReference>
<dbReference type="Proteomes" id="UP000064844">
    <property type="component" value="Chromosome"/>
</dbReference>
<dbReference type="KEGG" id="ibu:IB211_02730c"/>
<proteinExistence type="predicted"/>
<dbReference type="InterPro" id="IPR056798">
    <property type="entry name" value="ADH_Fe_C"/>
</dbReference>
<dbReference type="AlphaFoldDB" id="A0A0S2W6Y3"/>
<evidence type="ECO:0000256" key="1">
    <source>
        <dbReference type="ARBA" id="ARBA00023002"/>
    </source>
</evidence>
<accession>A0A0S2W6Y3</accession>